<reference evidence="3" key="1">
    <citation type="submission" date="2018-05" db="EMBL/GenBank/DDBJ databases">
        <authorList>
            <person name="Lanie J.A."/>
            <person name="Ng W.-L."/>
            <person name="Kazmierczak K.M."/>
            <person name="Andrzejewski T.M."/>
            <person name="Davidsen T.M."/>
            <person name="Wayne K.J."/>
            <person name="Tettelin H."/>
            <person name="Glass J.I."/>
            <person name="Rusch D."/>
            <person name="Podicherti R."/>
            <person name="Tsui H.-C.T."/>
            <person name="Winkler M.E."/>
        </authorList>
    </citation>
    <scope>NUCLEOTIDE SEQUENCE</scope>
</reference>
<proteinExistence type="predicted"/>
<name>A0A381QQH3_9ZZZZ</name>
<accession>A0A381QQH3</accession>
<gene>
    <name evidence="3" type="ORF">METZ01_LOCUS34460</name>
</gene>
<protein>
    <submittedName>
        <fullName evidence="3">Uncharacterized protein</fullName>
    </submittedName>
</protein>
<sequence length="89" mass="10163">MFSFQYPGPQKKIPFTTKITIVIWTFVVLAILSFFAFSFFIIALLVGVVAFAANLFQKHRAPISSNQPDFPKQHYSPNPKEKDNDIIDI</sequence>
<evidence type="ECO:0000256" key="2">
    <source>
        <dbReference type="SAM" id="Phobius"/>
    </source>
</evidence>
<feature type="transmembrane region" description="Helical" evidence="2">
    <location>
        <begin position="20"/>
        <end position="53"/>
    </location>
</feature>
<feature type="region of interest" description="Disordered" evidence="1">
    <location>
        <begin position="62"/>
        <end position="89"/>
    </location>
</feature>
<dbReference type="EMBL" id="UINC01001474">
    <property type="protein sequence ID" value="SUZ81606.1"/>
    <property type="molecule type" value="Genomic_DNA"/>
</dbReference>
<evidence type="ECO:0000313" key="3">
    <source>
        <dbReference type="EMBL" id="SUZ81606.1"/>
    </source>
</evidence>
<evidence type="ECO:0000256" key="1">
    <source>
        <dbReference type="SAM" id="MobiDB-lite"/>
    </source>
</evidence>
<dbReference type="AlphaFoldDB" id="A0A381QQH3"/>
<organism evidence="3">
    <name type="scientific">marine metagenome</name>
    <dbReference type="NCBI Taxonomy" id="408172"/>
    <lineage>
        <taxon>unclassified sequences</taxon>
        <taxon>metagenomes</taxon>
        <taxon>ecological metagenomes</taxon>
    </lineage>
</organism>
<keyword evidence="2" id="KW-1133">Transmembrane helix</keyword>
<feature type="compositionally biased region" description="Basic and acidic residues" evidence="1">
    <location>
        <begin position="79"/>
        <end position="89"/>
    </location>
</feature>
<keyword evidence="2" id="KW-0472">Membrane</keyword>
<keyword evidence="2" id="KW-0812">Transmembrane</keyword>